<dbReference type="STRING" id="1187848.A1QO_00715"/>
<evidence type="ECO:0000259" key="1">
    <source>
        <dbReference type="Pfam" id="PF06303"/>
    </source>
</evidence>
<dbReference type="InterPro" id="IPR035087">
    <property type="entry name" value="MatP_N"/>
</dbReference>
<dbReference type="Pfam" id="PF17414">
    <property type="entry name" value="MatP_C"/>
    <property type="match status" value="1"/>
</dbReference>
<evidence type="ECO:0008006" key="5">
    <source>
        <dbReference type="Google" id="ProtNLM"/>
    </source>
</evidence>
<feature type="domain" description="MatP C-terminal ribbon-helix-helix" evidence="2">
    <location>
        <begin position="88"/>
        <end position="122"/>
    </location>
</feature>
<name>A0A1E5BGB5_9VIBR</name>
<dbReference type="EMBL" id="AJYQ02000078">
    <property type="protein sequence ID" value="OEE35314.1"/>
    <property type="molecule type" value="Genomic_DNA"/>
</dbReference>
<feature type="domain" description="MatP N-terminal" evidence="1">
    <location>
        <begin position="8"/>
        <end position="83"/>
    </location>
</feature>
<evidence type="ECO:0000313" key="3">
    <source>
        <dbReference type="EMBL" id="OEE35314.1"/>
    </source>
</evidence>
<evidence type="ECO:0000313" key="4">
    <source>
        <dbReference type="Proteomes" id="UP000094741"/>
    </source>
</evidence>
<dbReference type="InterPro" id="IPR035375">
    <property type="entry name" value="MatP_C"/>
</dbReference>
<dbReference type="InterPro" id="IPR038339">
    <property type="entry name" value="MatP_N_sf"/>
</dbReference>
<comment type="caution">
    <text evidence="3">The sequence shown here is derived from an EMBL/GenBank/DDBJ whole genome shotgun (WGS) entry which is preliminary data.</text>
</comment>
<dbReference type="Gene3D" id="1.20.1270.380">
    <property type="entry name" value="MatP, N-terminal domain"/>
    <property type="match status" value="1"/>
</dbReference>
<dbReference type="Proteomes" id="UP000094741">
    <property type="component" value="Unassembled WGS sequence"/>
</dbReference>
<protein>
    <recommendedName>
        <fullName evidence="5">Macrodomain Ter protein</fullName>
    </recommendedName>
</protein>
<organism evidence="3 4">
    <name type="scientific">Vibrio genomosp. F10 str. ZF-129</name>
    <dbReference type="NCBI Taxonomy" id="1187848"/>
    <lineage>
        <taxon>Bacteria</taxon>
        <taxon>Pseudomonadati</taxon>
        <taxon>Pseudomonadota</taxon>
        <taxon>Gammaproteobacteria</taxon>
        <taxon>Vibrionales</taxon>
        <taxon>Vibrionaceae</taxon>
        <taxon>Vibrio</taxon>
    </lineage>
</organism>
<gene>
    <name evidence="3" type="ORF">A1QO_00715</name>
</gene>
<dbReference type="RefSeq" id="WP_017041670.1">
    <property type="nucleotide sequence ID" value="NZ_AJYQ02000078.1"/>
</dbReference>
<accession>A0A1E5BGB5</accession>
<evidence type="ECO:0000259" key="2">
    <source>
        <dbReference type="Pfam" id="PF17414"/>
    </source>
</evidence>
<reference evidence="3 4" key="1">
    <citation type="journal article" date="2012" name="Science">
        <title>Ecological populations of bacteria act as socially cohesive units of antibiotic production and resistance.</title>
        <authorList>
            <person name="Cordero O.X."/>
            <person name="Wildschutte H."/>
            <person name="Kirkup B."/>
            <person name="Proehl S."/>
            <person name="Ngo L."/>
            <person name="Hussain F."/>
            <person name="Le Roux F."/>
            <person name="Mincer T."/>
            <person name="Polz M.F."/>
        </authorList>
    </citation>
    <scope>NUCLEOTIDE SEQUENCE [LARGE SCALE GENOMIC DNA]</scope>
    <source>
        <strain evidence="3 4">ZF-129</strain>
    </source>
</reference>
<sequence length="161" mass="18352">MADNCAAHLEASWKKEYILKKDFMGVNLTRFLDENEIKEALAKLESHTDDKDIELWLEHSLTDKSKNSLTNSIRAKRYRYNNAATAVKKKQIDLHMYAWRMLAEISKAKNITHSETIVLLYNNYRECCGASLTEKLTKDELCAIAIQVGSIPDLTNIAQGS</sequence>
<dbReference type="AlphaFoldDB" id="A0A1E5BGB5"/>
<dbReference type="eggNOG" id="COG3120">
    <property type="taxonomic scope" value="Bacteria"/>
</dbReference>
<proteinExistence type="predicted"/>
<dbReference type="Pfam" id="PF06303">
    <property type="entry name" value="MatP"/>
    <property type="match status" value="1"/>
</dbReference>